<gene>
    <name evidence="7" type="ORF">BSYN_28040</name>
</gene>
<feature type="transmembrane region" description="Helical" evidence="6">
    <location>
        <begin position="61"/>
        <end position="83"/>
    </location>
</feature>
<feature type="transmembrane region" description="Helical" evidence="6">
    <location>
        <begin position="104"/>
        <end position="128"/>
    </location>
</feature>
<proteinExistence type="predicted"/>
<evidence type="ECO:0000256" key="3">
    <source>
        <dbReference type="ARBA" id="ARBA00022692"/>
    </source>
</evidence>
<comment type="subcellular location">
    <subcellularLocation>
        <location evidence="1">Membrane</location>
        <topology evidence="1">Multi-pass membrane protein</topology>
    </subcellularLocation>
</comment>
<feature type="transmembrane region" description="Helical" evidence="6">
    <location>
        <begin position="185"/>
        <end position="205"/>
    </location>
</feature>
<evidence type="ECO:0000313" key="7">
    <source>
        <dbReference type="EMBL" id="BEH00540.1"/>
    </source>
</evidence>
<evidence type="ECO:0000313" key="8">
    <source>
        <dbReference type="Proteomes" id="UP001496674"/>
    </source>
</evidence>
<dbReference type="PANTHER" id="PTHR43243">
    <property type="entry name" value="INNER MEMBRANE TRANSPORTER YGJI-RELATED"/>
    <property type="match status" value="1"/>
</dbReference>
<accession>A0ABM8ILE7</accession>
<protein>
    <submittedName>
        <fullName evidence="7">Amino acid permease</fullName>
    </submittedName>
</protein>
<feature type="transmembrane region" description="Helical" evidence="6">
    <location>
        <begin position="431"/>
        <end position="451"/>
    </location>
</feature>
<dbReference type="PANTHER" id="PTHR43243:SF4">
    <property type="entry name" value="CATIONIC AMINO ACID TRANSPORTER 4"/>
    <property type="match status" value="1"/>
</dbReference>
<keyword evidence="4 6" id="KW-1133">Transmembrane helix</keyword>
<feature type="transmembrane region" description="Helical" evidence="6">
    <location>
        <begin position="378"/>
        <end position="396"/>
    </location>
</feature>
<dbReference type="Pfam" id="PF13520">
    <property type="entry name" value="AA_permease_2"/>
    <property type="match status" value="1"/>
</dbReference>
<dbReference type="EMBL" id="AP028055">
    <property type="protein sequence ID" value="BEH00540.1"/>
    <property type="molecule type" value="Genomic_DNA"/>
</dbReference>
<evidence type="ECO:0000256" key="2">
    <source>
        <dbReference type="ARBA" id="ARBA00022448"/>
    </source>
</evidence>
<keyword evidence="5 6" id="KW-0472">Membrane</keyword>
<evidence type="ECO:0000256" key="4">
    <source>
        <dbReference type="ARBA" id="ARBA00022989"/>
    </source>
</evidence>
<name>A0ABM8ILE7_9BACE</name>
<keyword evidence="3 6" id="KW-0812">Transmembrane</keyword>
<feature type="transmembrane region" description="Helical" evidence="6">
    <location>
        <begin position="524"/>
        <end position="545"/>
    </location>
</feature>
<keyword evidence="2" id="KW-0813">Transport</keyword>
<evidence type="ECO:0000256" key="5">
    <source>
        <dbReference type="ARBA" id="ARBA00023136"/>
    </source>
</evidence>
<feature type="transmembrane region" description="Helical" evidence="6">
    <location>
        <begin position="33"/>
        <end position="55"/>
    </location>
</feature>
<keyword evidence="8" id="KW-1185">Reference proteome</keyword>
<feature type="transmembrane region" description="Helical" evidence="6">
    <location>
        <begin position="262"/>
        <end position="282"/>
    </location>
</feature>
<dbReference type="InterPro" id="IPR002293">
    <property type="entry name" value="AA/rel_permease1"/>
</dbReference>
<feature type="transmembrane region" description="Helical" evidence="6">
    <location>
        <begin position="402"/>
        <end position="419"/>
    </location>
</feature>
<feature type="transmembrane region" description="Helical" evidence="6">
    <location>
        <begin position="326"/>
        <end position="345"/>
    </location>
</feature>
<feature type="transmembrane region" description="Helical" evidence="6">
    <location>
        <begin position="155"/>
        <end position="173"/>
    </location>
</feature>
<evidence type="ECO:0000256" key="6">
    <source>
        <dbReference type="SAM" id="Phobius"/>
    </source>
</evidence>
<dbReference type="Proteomes" id="UP001496674">
    <property type="component" value="Chromosome"/>
</dbReference>
<dbReference type="Gene3D" id="1.20.1740.10">
    <property type="entry name" value="Amino acid/polyamine transporter I"/>
    <property type="match status" value="1"/>
</dbReference>
<feature type="transmembrane region" description="Helical" evidence="6">
    <location>
        <begin position="457"/>
        <end position="474"/>
    </location>
</feature>
<reference evidence="7 8" key="1">
    <citation type="submission" date="2023-04" db="EMBL/GenBank/DDBJ databases">
        <title>Draft genome sequence of acteroides sedimenti strain YN3PY1.</title>
        <authorList>
            <person name="Yoshida N."/>
        </authorList>
    </citation>
    <scope>NUCLEOTIDE SEQUENCE [LARGE SCALE GENOMIC DNA]</scope>
    <source>
        <strain evidence="7 8">YN3PY1</strain>
    </source>
</reference>
<feature type="transmembrane region" description="Helical" evidence="6">
    <location>
        <begin position="225"/>
        <end position="250"/>
    </location>
</feature>
<sequence>MNLFVKKSIDGLLKEANETDSNSLKKTLGPGKLVALGVGAIIGAGLFSITGGVAAEMAGPAITISFLIAAIGCCFAGLCYAEFASMIPVAGSAYTYSYATMGEFIAWIIGWDLVLEYAVAAATVSISWSRYVIKFFDGFGIHLPQSLVACPWEGGIVNLPAVFIVVLMSLLLIKGTEGSTRFNNIIVSLKIGVVLIFIFLGWKYINLENYTPYIPENTGTFGAYGWTGIIRAAAVVFFAFIGFDAVSTAAQEAKNPKRDMPIGILISLLICTVLYFLFAHVMTGVANYTEFKGHDGIAPVAIAIEHMGHAGADGLIHPDYPWLNRAIILAILAGYSSVIMVLLMGQTRVFYSMSKDGLLPKFFSHIHPKFRTPAKSNLLFLLLVSLFAAFIPSRVAGEMTSIGTLLAFILVCIGIIVLRKKMPNAPRAFKTPLVPFVPICGVLTCLFMMVFLPADTWIRLILWMLIGLDIYTAYGMKNSKIGSIYKEERPGQNVLNITVIVLSVVLILAGFWHQVTAGWESSKFLLFSALSFSVVHMFIFGMRLLKKDFILNPAFGKMRLFYQKVVNREQVTGKSDRE</sequence>
<evidence type="ECO:0000256" key="1">
    <source>
        <dbReference type="ARBA" id="ARBA00004141"/>
    </source>
</evidence>
<organism evidence="7 8">
    <name type="scientific">Bacteroides sedimenti</name>
    <dbReference type="NCBI Taxonomy" id="2136147"/>
    <lineage>
        <taxon>Bacteria</taxon>
        <taxon>Pseudomonadati</taxon>
        <taxon>Bacteroidota</taxon>
        <taxon>Bacteroidia</taxon>
        <taxon>Bacteroidales</taxon>
        <taxon>Bacteroidaceae</taxon>
        <taxon>Bacteroides</taxon>
    </lineage>
</organism>
<dbReference type="PIRSF" id="PIRSF006060">
    <property type="entry name" value="AA_transporter"/>
    <property type="match status" value="1"/>
</dbReference>
<feature type="transmembrane region" description="Helical" evidence="6">
    <location>
        <begin position="494"/>
        <end position="512"/>
    </location>
</feature>